<reference evidence="14" key="1">
    <citation type="journal article" date="2019" name="Curr. Biol.">
        <title>Genome Sequence of Striga asiatica Provides Insight into the Evolution of Plant Parasitism.</title>
        <authorList>
            <person name="Yoshida S."/>
            <person name="Kim S."/>
            <person name="Wafula E.K."/>
            <person name="Tanskanen J."/>
            <person name="Kim Y.M."/>
            <person name="Honaas L."/>
            <person name="Yang Z."/>
            <person name="Spallek T."/>
            <person name="Conn C.E."/>
            <person name="Ichihashi Y."/>
            <person name="Cheong K."/>
            <person name="Cui S."/>
            <person name="Der J.P."/>
            <person name="Gundlach H."/>
            <person name="Jiao Y."/>
            <person name="Hori C."/>
            <person name="Ishida J.K."/>
            <person name="Kasahara H."/>
            <person name="Kiba T."/>
            <person name="Kim M.S."/>
            <person name="Koo N."/>
            <person name="Laohavisit A."/>
            <person name="Lee Y.H."/>
            <person name="Lumba S."/>
            <person name="McCourt P."/>
            <person name="Mortimer J.C."/>
            <person name="Mutuku J.M."/>
            <person name="Nomura T."/>
            <person name="Sasaki-Sekimoto Y."/>
            <person name="Seto Y."/>
            <person name="Wang Y."/>
            <person name="Wakatake T."/>
            <person name="Sakakibara H."/>
            <person name="Demura T."/>
            <person name="Yamaguchi S."/>
            <person name="Yoneyama K."/>
            <person name="Manabe R.I."/>
            <person name="Nelson D.C."/>
            <person name="Schulman A.H."/>
            <person name="Timko M.P."/>
            <person name="dePamphilis C.W."/>
            <person name="Choi D."/>
            <person name="Shirasu K."/>
        </authorList>
    </citation>
    <scope>NUCLEOTIDE SEQUENCE [LARGE SCALE GENOMIC DNA]</scope>
    <source>
        <strain evidence="14">cv. UVA1</strain>
    </source>
</reference>
<feature type="region of interest" description="Disordered" evidence="11">
    <location>
        <begin position="524"/>
        <end position="543"/>
    </location>
</feature>
<feature type="compositionally biased region" description="Basic and acidic residues" evidence="11">
    <location>
        <begin position="534"/>
        <end position="543"/>
    </location>
</feature>
<feature type="compositionally biased region" description="Low complexity" evidence="11">
    <location>
        <begin position="292"/>
        <end position="302"/>
    </location>
</feature>
<evidence type="ECO:0000256" key="4">
    <source>
        <dbReference type="ARBA" id="ARBA00022679"/>
    </source>
</evidence>
<dbReference type="PROSITE" id="PS00108">
    <property type="entry name" value="PROTEIN_KINASE_ST"/>
    <property type="match status" value="1"/>
</dbReference>
<dbReference type="InterPro" id="IPR017441">
    <property type="entry name" value="Protein_kinase_ATP_BS"/>
</dbReference>
<dbReference type="EMBL" id="BKCP01009815">
    <property type="protein sequence ID" value="GER51632.1"/>
    <property type="molecule type" value="Genomic_DNA"/>
</dbReference>
<evidence type="ECO:0000256" key="9">
    <source>
        <dbReference type="ARBA" id="ARBA00048679"/>
    </source>
</evidence>
<evidence type="ECO:0000256" key="11">
    <source>
        <dbReference type="SAM" id="MobiDB-lite"/>
    </source>
</evidence>
<evidence type="ECO:0000256" key="7">
    <source>
        <dbReference type="ARBA" id="ARBA00022840"/>
    </source>
</evidence>
<dbReference type="PANTHER" id="PTHR43671">
    <property type="entry name" value="SERINE/THREONINE-PROTEIN KINASE NEK"/>
    <property type="match status" value="1"/>
</dbReference>
<dbReference type="GO" id="GO:0005524">
    <property type="term" value="F:ATP binding"/>
    <property type="evidence" value="ECO:0007669"/>
    <property type="project" value="UniProtKB-UniRule"/>
</dbReference>
<evidence type="ECO:0000256" key="1">
    <source>
        <dbReference type="ARBA" id="ARBA00010886"/>
    </source>
</evidence>
<evidence type="ECO:0000256" key="2">
    <source>
        <dbReference type="ARBA" id="ARBA00012513"/>
    </source>
</evidence>
<dbReference type="PANTHER" id="PTHR43671:SF98">
    <property type="entry name" value="SERINE_THREONINE-PROTEIN KINASE NEK11"/>
    <property type="match status" value="1"/>
</dbReference>
<feature type="region of interest" description="Disordered" evidence="11">
    <location>
        <begin position="287"/>
        <end position="361"/>
    </location>
</feature>
<evidence type="ECO:0000256" key="10">
    <source>
        <dbReference type="PROSITE-ProRule" id="PRU10141"/>
    </source>
</evidence>
<dbReference type="SUPFAM" id="SSF56112">
    <property type="entry name" value="Protein kinase-like (PK-like)"/>
    <property type="match status" value="1"/>
</dbReference>
<keyword evidence="6 13" id="KW-0418">Kinase</keyword>
<dbReference type="PROSITE" id="PS50011">
    <property type="entry name" value="PROTEIN_KINASE_DOM"/>
    <property type="match status" value="1"/>
</dbReference>
<dbReference type="PROSITE" id="PS00107">
    <property type="entry name" value="PROTEIN_KINASE_ATP"/>
    <property type="match status" value="1"/>
</dbReference>
<dbReference type="Pfam" id="PF00069">
    <property type="entry name" value="Pkinase"/>
    <property type="match status" value="1"/>
</dbReference>
<dbReference type="EC" id="2.7.11.1" evidence="2"/>
<comment type="similarity">
    <text evidence="1">Belongs to the protein kinase superfamily. NEK Ser/Thr protein kinase family. NIMA subfamily.</text>
</comment>
<dbReference type="InterPro" id="IPR000719">
    <property type="entry name" value="Prot_kinase_dom"/>
</dbReference>
<organism evidence="13 14">
    <name type="scientific">Striga asiatica</name>
    <name type="common">Asiatic witchweed</name>
    <name type="synonym">Buchnera asiatica</name>
    <dbReference type="NCBI Taxonomy" id="4170"/>
    <lineage>
        <taxon>Eukaryota</taxon>
        <taxon>Viridiplantae</taxon>
        <taxon>Streptophyta</taxon>
        <taxon>Embryophyta</taxon>
        <taxon>Tracheophyta</taxon>
        <taxon>Spermatophyta</taxon>
        <taxon>Magnoliopsida</taxon>
        <taxon>eudicotyledons</taxon>
        <taxon>Gunneridae</taxon>
        <taxon>Pentapetalae</taxon>
        <taxon>asterids</taxon>
        <taxon>lamiids</taxon>
        <taxon>Lamiales</taxon>
        <taxon>Orobanchaceae</taxon>
        <taxon>Buchnereae</taxon>
        <taxon>Striga</taxon>
    </lineage>
</organism>
<name>A0A5A7R2S4_STRAF</name>
<feature type="domain" description="Protein kinase" evidence="12">
    <location>
        <begin position="96"/>
        <end position="309"/>
    </location>
</feature>
<dbReference type="GO" id="GO:0004674">
    <property type="term" value="F:protein serine/threonine kinase activity"/>
    <property type="evidence" value="ECO:0007669"/>
    <property type="project" value="UniProtKB-KW"/>
</dbReference>
<evidence type="ECO:0000313" key="13">
    <source>
        <dbReference type="EMBL" id="GER51632.1"/>
    </source>
</evidence>
<sequence>MDNIDYAPSLSGIAFISRKNPVPLCCSLFLLLICGLSKIDLRMVGGGEEDSRGVRFYKDCAYLGYQHCDRGLRYSREGVFFRQHISWLMESRMDQYEIMEQIGRGAFGAAILVIHKLERKKYVLKKIRLARQTERCRRAAHQEMALIARIQHPYIVEFKEAWVEKWFAQLLLAVEYLHSNFVLHRDLKCSNIFVTKDQDVHLGDFGLAKTLKADDLASSVVGTPNYMCPELLADIPYGFKSDIWSLGCCMYEMAAHRPAFKAFASELLKNPYLKPYIDQYRPVINSPEKPFSASRESSNSSCSDRDSMVIMPNDSKTANCNHHNKTTTDEDSASINGEENDHDDAGRPVHEDSGYNNRIKQQPKTIKNIVIAVKDGKNRENSSPVRTHHAKSGVVNNQRIIVNSEFLPIRETPPKTKARHEGIPPMGPTRPITEDGFPTRPRQKTHHSSCSSSQITREVMQHSKSHPKRIQTESSNSASSSISIQELGLCDDAATPFVMLSSSPGSTEICETKQRETEVEIKDNRLGCSTPSSHSERPENERLEKNLPQVFSVKSINVVQEAKNPPENPITKEIDMKASNPSVQMDERSISSEPVKETLDVNSCRQRAEALEGLLELSADLLQHNRLEELAVVLKPFGREKVSPRDTAIWLAKSLKGMMLQEATRNS</sequence>
<evidence type="ECO:0000256" key="5">
    <source>
        <dbReference type="ARBA" id="ARBA00022741"/>
    </source>
</evidence>
<evidence type="ECO:0000256" key="8">
    <source>
        <dbReference type="ARBA" id="ARBA00047899"/>
    </source>
</evidence>
<dbReference type="InterPro" id="IPR050660">
    <property type="entry name" value="NEK_Ser/Thr_kinase"/>
</dbReference>
<keyword evidence="3" id="KW-0723">Serine/threonine-protein kinase</keyword>
<dbReference type="SMART" id="SM00220">
    <property type="entry name" value="S_TKc"/>
    <property type="match status" value="1"/>
</dbReference>
<comment type="caution">
    <text evidence="13">The sequence shown here is derived from an EMBL/GenBank/DDBJ whole genome shotgun (WGS) entry which is preliminary data.</text>
</comment>
<feature type="compositionally biased region" description="Basic and acidic residues" evidence="11">
    <location>
        <begin position="343"/>
        <end position="353"/>
    </location>
</feature>
<gene>
    <name evidence="13" type="ORF">STAS_29033</name>
</gene>
<keyword evidence="5 10" id="KW-0547">Nucleotide-binding</keyword>
<evidence type="ECO:0000256" key="3">
    <source>
        <dbReference type="ARBA" id="ARBA00022527"/>
    </source>
</evidence>
<dbReference type="OrthoDB" id="248923at2759"/>
<dbReference type="Proteomes" id="UP000325081">
    <property type="component" value="Unassembled WGS sequence"/>
</dbReference>
<evidence type="ECO:0000256" key="6">
    <source>
        <dbReference type="ARBA" id="ARBA00022777"/>
    </source>
</evidence>
<dbReference type="InterPro" id="IPR008271">
    <property type="entry name" value="Ser/Thr_kinase_AS"/>
</dbReference>
<dbReference type="Gene3D" id="3.30.200.20">
    <property type="entry name" value="Phosphorylase Kinase, domain 1"/>
    <property type="match status" value="1"/>
</dbReference>
<evidence type="ECO:0000313" key="14">
    <source>
        <dbReference type="Proteomes" id="UP000325081"/>
    </source>
</evidence>
<comment type="catalytic activity">
    <reaction evidence="9">
        <text>L-seryl-[protein] + ATP = O-phospho-L-seryl-[protein] + ADP + H(+)</text>
        <dbReference type="Rhea" id="RHEA:17989"/>
        <dbReference type="Rhea" id="RHEA-COMP:9863"/>
        <dbReference type="Rhea" id="RHEA-COMP:11604"/>
        <dbReference type="ChEBI" id="CHEBI:15378"/>
        <dbReference type="ChEBI" id="CHEBI:29999"/>
        <dbReference type="ChEBI" id="CHEBI:30616"/>
        <dbReference type="ChEBI" id="CHEBI:83421"/>
        <dbReference type="ChEBI" id="CHEBI:456216"/>
        <dbReference type="EC" id="2.7.11.1"/>
    </reaction>
</comment>
<dbReference type="InterPro" id="IPR011009">
    <property type="entry name" value="Kinase-like_dom_sf"/>
</dbReference>
<keyword evidence="14" id="KW-1185">Reference proteome</keyword>
<keyword evidence="4" id="KW-0808">Transferase</keyword>
<accession>A0A5A7R2S4</accession>
<feature type="region of interest" description="Disordered" evidence="11">
    <location>
        <begin position="413"/>
        <end position="479"/>
    </location>
</feature>
<feature type="binding site" evidence="10">
    <location>
        <position position="125"/>
    </location>
    <ligand>
        <name>ATP</name>
        <dbReference type="ChEBI" id="CHEBI:30616"/>
    </ligand>
</feature>
<dbReference type="Gene3D" id="1.10.510.10">
    <property type="entry name" value="Transferase(Phosphotransferase) domain 1"/>
    <property type="match status" value="2"/>
</dbReference>
<comment type="catalytic activity">
    <reaction evidence="8">
        <text>L-threonyl-[protein] + ATP = O-phospho-L-threonyl-[protein] + ADP + H(+)</text>
        <dbReference type="Rhea" id="RHEA:46608"/>
        <dbReference type="Rhea" id="RHEA-COMP:11060"/>
        <dbReference type="Rhea" id="RHEA-COMP:11605"/>
        <dbReference type="ChEBI" id="CHEBI:15378"/>
        <dbReference type="ChEBI" id="CHEBI:30013"/>
        <dbReference type="ChEBI" id="CHEBI:30616"/>
        <dbReference type="ChEBI" id="CHEBI:61977"/>
        <dbReference type="ChEBI" id="CHEBI:456216"/>
        <dbReference type="EC" id="2.7.11.1"/>
    </reaction>
</comment>
<keyword evidence="7 10" id="KW-0067">ATP-binding</keyword>
<proteinExistence type="inferred from homology"/>
<protein>
    <recommendedName>
        <fullName evidence="2">non-specific serine/threonine protein kinase</fullName>
        <ecNumber evidence="2">2.7.11.1</ecNumber>
    </recommendedName>
</protein>
<dbReference type="AlphaFoldDB" id="A0A5A7R2S4"/>
<evidence type="ECO:0000259" key="12">
    <source>
        <dbReference type="PROSITE" id="PS50011"/>
    </source>
</evidence>